<dbReference type="EMBL" id="FPKH01000001">
    <property type="protein sequence ID" value="SFX47740.1"/>
    <property type="molecule type" value="Genomic_DNA"/>
</dbReference>
<organism evidence="1 2">
    <name type="scientific">Janthinobacterium lividum</name>
    <dbReference type="NCBI Taxonomy" id="29581"/>
    <lineage>
        <taxon>Bacteria</taxon>
        <taxon>Pseudomonadati</taxon>
        <taxon>Pseudomonadota</taxon>
        <taxon>Betaproteobacteria</taxon>
        <taxon>Burkholderiales</taxon>
        <taxon>Oxalobacteraceae</taxon>
        <taxon>Janthinobacterium</taxon>
    </lineage>
</organism>
<name>A0AB38C7F8_9BURK</name>
<evidence type="ECO:0000313" key="1">
    <source>
        <dbReference type="EMBL" id="SFX47740.1"/>
    </source>
</evidence>
<dbReference type="Proteomes" id="UP000182489">
    <property type="component" value="Unassembled WGS sequence"/>
</dbReference>
<sequence>MSWDNEFVLRSVVVTPDEAKKNCYFIYRHSHKVDALTSANAVFDSPPREASMKEYVAVPLNPPRQWEVKLELPTPIRVMMGVFQLRKR</sequence>
<reference evidence="1 2" key="1">
    <citation type="submission" date="2016-11" db="EMBL/GenBank/DDBJ databases">
        <authorList>
            <person name="Varghese N."/>
            <person name="Submissions S."/>
        </authorList>
    </citation>
    <scope>NUCLEOTIDE SEQUENCE [LARGE SCALE GENOMIC DNA]</scope>
    <source>
        <strain evidence="1 2">NFR18</strain>
    </source>
</reference>
<protein>
    <submittedName>
        <fullName evidence="1">Uncharacterized protein</fullName>
    </submittedName>
</protein>
<dbReference type="AlphaFoldDB" id="A0AB38C7F8"/>
<accession>A0AB38C7F8</accession>
<proteinExistence type="predicted"/>
<evidence type="ECO:0000313" key="2">
    <source>
        <dbReference type="Proteomes" id="UP000182489"/>
    </source>
</evidence>
<comment type="caution">
    <text evidence="1">The sequence shown here is derived from an EMBL/GenBank/DDBJ whole genome shotgun (WGS) entry which is preliminary data.</text>
</comment>
<gene>
    <name evidence="1" type="ORF">SAMN03097694_2386</name>
</gene>